<gene>
    <name evidence="1" type="ORF">GALL_106690</name>
</gene>
<dbReference type="EMBL" id="MLJW01000039">
    <property type="protein sequence ID" value="OIR07082.1"/>
    <property type="molecule type" value="Genomic_DNA"/>
</dbReference>
<dbReference type="SUPFAM" id="SSF52540">
    <property type="entry name" value="P-loop containing nucleoside triphosphate hydrolases"/>
    <property type="match status" value="1"/>
</dbReference>
<accession>A0A1J5SFH2</accession>
<evidence type="ECO:0000313" key="1">
    <source>
        <dbReference type="EMBL" id="OIR07082.1"/>
    </source>
</evidence>
<protein>
    <recommendedName>
        <fullName evidence="2">Zeta toxin</fullName>
    </recommendedName>
</protein>
<dbReference type="InterPro" id="IPR027417">
    <property type="entry name" value="P-loop_NTPase"/>
</dbReference>
<dbReference type="Gene3D" id="3.40.50.300">
    <property type="entry name" value="P-loop containing nucleotide triphosphate hydrolases"/>
    <property type="match status" value="1"/>
</dbReference>
<reference evidence="1" key="1">
    <citation type="submission" date="2016-10" db="EMBL/GenBank/DDBJ databases">
        <title>Sequence of Gallionella enrichment culture.</title>
        <authorList>
            <person name="Poehlein A."/>
            <person name="Muehling M."/>
            <person name="Daniel R."/>
        </authorList>
    </citation>
    <scope>NUCLEOTIDE SEQUENCE</scope>
</reference>
<proteinExistence type="predicted"/>
<comment type="caution">
    <text evidence="1">The sequence shown here is derived from an EMBL/GenBank/DDBJ whole genome shotgun (WGS) entry which is preliminary data.</text>
</comment>
<sequence>MNPSPAAAQSPPVWPLGPWNPGIQSQIPRRLLPLATIFRTENVFTRIEEALERADLTALDLSELVRFRPQRLLLHELLIRVTANFSVPDGSRYEDLGINFRRMTGTILSRHLEPEMGAITAAYDAARGRLAAVIAAELAAPAAPAPVARKRSPIRKLFDLWRRDPEADAIAAPAAAFTSLTEEQAERWEARASAGLDRLEAAACRALARVATALRKRHGRPWGTPELIAAIALDLACNDYGSEEIGHLIEAHLIRAAAIEGYRLLPAQEHPFVMNTKGPSASGKSTLRPLQKQLARRIGVSWDEFALISPDIWRKQLLDYASLGADYRYGGALSGEELKIIDHKLDRYMAQKAEQGGISHLLIDRFRFDSFAHDSLQAGSNLLTRFGHIVHLFFMITSPQDIVERAWQRGLEVGRYKAVDDLLAHSVEAYSGMPQLFFTWAQREDMRVHYEFLDNGVRLGESPRTAAFGWNGRMFVLDVKAMIDVDRFCKVNINAGGPDALYPEGSRDPSAAGNTDFLVQCARRLAEIHFAEQDSGRIYLQIAAGVVVWTDPEALARAAADPQTRAGLLAVAPGALDFVADQPEQTKFVQRLLGDQQLHTLGAWGERGCDAKLAQMPIC</sequence>
<evidence type="ECO:0008006" key="2">
    <source>
        <dbReference type="Google" id="ProtNLM"/>
    </source>
</evidence>
<organism evidence="1">
    <name type="scientific">mine drainage metagenome</name>
    <dbReference type="NCBI Taxonomy" id="410659"/>
    <lineage>
        <taxon>unclassified sequences</taxon>
        <taxon>metagenomes</taxon>
        <taxon>ecological metagenomes</taxon>
    </lineage>
</organism>
<dbReference type="AlphaFoldDB" id="A0A1J5SFH2"/>
<name>A0A1J5SFH2_9ZZZZ</name>